<dbReference type="PANTHER" id="PTHR43527">
    <property type="entry name" value="4-DIPHOSPHOCYTIDYL-2-C-METHYL-D-ERYTHRITOL KINASE, CHLOROPLASTIC"/>
    <property type="match status" value="1"/>
</dbReference>
<name>A0ABY1IGV6_9ACTO</name>
<comment type="similarity">
    <text evidence="1 9">Belongs to the GHMP kinase family. IspE subfamily.</text>
</comment>
<evidence type="ECO:0000256" key="9">
    <source>
        <dbReference type="HAMAP-Rule" id="MF_00061"/>
    </source>
</evidence>
<dbReference type="Pfam" id="PF00288">
    <property type="entry name" value="GHMP_kinases_N"/>
    <property type="match status" value="1"/>
</dbReference>
<evidence type="ECO:0000313" key="13">
    <source>
        <dbReference type="EMBL" id="SHJ15880.1"/>
    </source>
</evidence>
<dbReference type="InterPro" id="IPR014721">
    <property type="entry name" value="Ribsml_uS5_D2-typ_fold_subgr"/>
</dbReference>
<dbReference type="EMBL" id="FQYL01000013">
    <property type="protein sequence ID" value="SHJ15880.1"/>
    <property type="molecule type" value="Genomic_DNA"/>
</dbReference>
<dbReference type="NCBIfam" id="TIGR00154">
    <property type="entry name" value="ispE"/>
    <property type="match status" value="1"/>
</dbReference>
<comment type="function">
    <text evidence="9">Catalyzes the phosphorylation of the position 2 hydroxy group of 4-diphosphocytidyl-2C-methyl-D-erythritol.</text>
</comment>
<dbReference type="NCBIfam" id="NF002870">
    <property type="entry name" value="PRK03188.1"/>
    <property type="match status" value="1"/>
</dbReference>
<keyword evidence="4 9" id="KW-0808">Transferase</keyword>
<comment type="catalytic activity">
    <reaction evidence="9">
        <text>4-CDP-2-C-methyl-D-erythritol + ATP = 4-CDP-2-C-methyl-D-erythritol 2-phosphate + ADP + H(+)</text>
        <dbReference type="Rhea" id="RHEA:18437"/>
        <dbReference type="ChEBI" id="CHEBI:15378"/>
        <dbReference type="ChEBI" id="CHEBI:30616"/>
        <dbReference type="ChEBI" id="CHEBI:57823"/>
        <dbReference type="ChEBI" id="CHEBI:57919"/>
        <dbReference type="ChEBI" id="CHEBI:456216"/>
        <dbReference type="EC" id="2.7.1.148"/>
    </reaction>
</comment>
<protein>
    <recommendedName>
        <fullName evidence="3 9">4-diphosphocytidyl-2-C-methyl-D-erythritol kinase</fullName>
        <shortName evidence="9">CMK</shortName>
        <ecNumber evidence="2 9">2.7.1.148</ecNumber>
    </recommendedName>
    <alternativeName>
        <fullName evidence="8 9">4-(cytidine-5'-diphospho)-2-C-methyl-D-erythritol kinase</fullName>
    </alternativeName>
</protein>
<keyword evidence="9" id="KW-0414">Isoprene biosynthesis</keyword>
<accession>A0ABY1IGV6</accession>
<feature type="domain" description="GHMP kinase C-terminal" evidence="12">
    <location>
        <begin position="235"/>
        <end position="309"/>
    </location>
</feature>
<dbReference type="Gene3D" id="3.30.70.890">
    <property type="entry name" value="GHMP kinase, C-terminal domain"/>
    <property type="match status" value="1"/>
</dbReference>
<evidence type="ECO:0000256" key="6">
    <source>
        <dbReference type="ARBA" id="ARBA00022777"/>
    </source>
</evidence>
<dbReference type="RefSeq" id="WP_073453971.1">
    <property type="nucleotide sequence ID" value="NZ_FQYL01000013.1"/>
</dbReference>
<evidence type="ECO:0000256" key="1">
    <source>
        <dbReference type="ARBA" id="ARBA00009684"/>
    </source>
</evidence>
<evidence type="ECO:0000259" key="11">
    <source>
        <dbReference type="Pfam" id="PF00288"/>
    </source>
</evidence>
<evidence type="ECO:0000256" key="5">
    <source>
        <dbReference type="ARBA" id="ARBA00022741"/>
    </source>
</evidence>
<organism evidence="13 14">
    <name type="scientific">Actinomyces denticolens</name>
    <dbReference type="NCBI Taxonomy" id="52767"/>
    <lineage>
        <taxon>Bacteria</taxon>
        <taxon>Bacillati</taxon>
        <taxon>Actinomycetota</taxon>
        <taxon>Actinomycetes</taxon>
        <taxon>Actinomycetales</taxon>
        <taxon>Actinomycetaceae</taxon>
        <taxon>Actinomyces</taxon>
    </lineage>
</organism>
<keyword evidence="14" id="KW-1185">Reference proteome</keyword>
<feature type="domain" description="GHMP kinase N-terminal" evidence="11">
    <location>
        <begin position="91"/>
        <end position="168"/>
    </location>
</feature>
<dbReference type="Pfam" id="PF08544">
    <property type="entry name" value="GHMP_kinases_C"/>
    <property type="match status" value="1"/>
</dbReference>
<sequence>MSHLRAVPDPDAAGPRAGSATSVRVEAPGKVNLFLSVGAPRPDGYHPLTTVFQAVRLIETVTARRQALDARGRITLTLADPDDAVPTDERNLAVRAARLLAEATGVTEGVDLLLRKRVPVAGGMAGGSADAAATLLACNHLWGTGLGLGDLLDLAARLGADVPFPLMGATALGHGVGDRLTPLMGRGTYQWVFALAREGLPTPAVFARFDELAAARAGGAGAPAAPAEAPEVLTAALRAGDAAALAECLANDLQEAALDLRPELAEIIETAERAGALRAIVSGSGPTVAALAPDSATAQRVARALAASGSCAGVLRADAPVAGARVVG</sequence>
<dbReference type="PANTHER" id="PTHR43527:SF2">
    <property type="entry name" value="4-DIPHOSPHOCYTIDYL-2-C-METHYL-D-ERYTHRITOL KINASE, CHLOROPLASTIC"/>
    <property type="match status" value="1"/>
</dbReference>
<dbReference type="SUPFAM" id="SSF55060">
    <property type="entry name" value="GHMP Kinase, C-terminal domain"/>
    <property type="match status" value="1"/>
</dbReference>
<feature type="active site" evidence="9">
    <location>
        <position position="161"/>
    </location>
</feature>
<evidence type="ECO:0000256" key="3">
    <source>
        <dbReference type="ARBA" id="ARBA00017473"/>
    </source>
</evidence>
<dbReference type="InterPro" id="IPR004424">
    <property type="entry name" value="IspE"/>
</dbReference>
<keyword evidence="6 9" id="KW-0418">Kinase</keyword>
<evidence type="ECO:0000256" key="10">
    <source>
        <dbReference type="SAM" id="MobiDB-lite"/>
    </source>
</evidence>
<dbReference type="SUPFAM" id="SSF54211">
    <property type="entry name" value="Ribosomal protein S5 domain 2-like"/>
    <property type="match status" value="1"/>
</dbReference>
<dbReference type="Gene3D" id="3.30.230.10">
    <property type="match status" value="1"/>
</dbReference>
<dbReference type="Proteomes" id="UP000184390">
    <property type="component" value="Unassembled WGS sequence"/>
</dbReference>
<gene>
    <name evidence="9" type="primary">ispE</name>
    <name evidence="13" type="ORF">SAMN05216246_11312</name>
</gene>
<comment type="caution">
    <text evidence="13">The sequence shown here is derived from an EMBL/GenBank/DDBJ whole genome shotgun (WGS) entry which is preliminary data.</text>
</comment>
<dbReference type="EC" id="2.7.1.148" evidence="2 9"/>
<reference evidence="13 14" key="1">
    <citation type="submission" date="2016-11" db="EMBL/GenBank/DDBJ databases">
        <authorList>
            <person name="Varghese N."/>
            <person name="Submissions S."/>
        </authorList>
    </citation>
    <scope>NUCLEOTIDE SEQUENCE [LARGE SCALE GENOMIC DNA]</scope>
    <source>
        <strain evidence="13 14">PA</strain>
    </source>
</reference>
<keyword evidence="7 9" id="KW-0067">ATP-binding</keyword>
<feature type="binding site" evidence="9">
    <location>
        <begin position="119"/>
        <end position="129"/>
    </location>
    <ligand>
        <name>ATP</name>
        <dbReference type="ChEBI" id="CHEBI:30616"/>
    </ligand>
</feature>
<keyword evidence="5 9" id="KW-0547">Nucleotide-binding</keyword>
<evidence type="ECO:0000256" key="2">
    <source>
        <dbReference type="ARBA" id="ARBA00012052"/>
    </source>
</evidence>
<feature type="region of interest" description="Disordered" evidence="10">
    <location>
        <begin position="1"/>
        <end position="21"/>
    </location>
</feature>
<evidence type="ECO:0000256" key="7">
    <source>
        <dbReference type="ARBA" id="ARBA00022840"/>
    </source>
</evidence>
<evidence type="ECO:0000256" key="8">
    <source>
        <dbReference type="ARBA" id="ARBA00032554"/>
    </source>
</evidence>
<dbReference type="PIRSF" id="PIRSF010376">
    <property type="entry name" value="IspE"/>
    <property type="match status" value="1"/>
</dbReference>
<dbReference type="InterPro" id="IPR020568">
    <property type="entry name" value="Ribosomal_Su5_D2-typ_SF"/>
</dbReference>
<feature type="active site" evidence="9">
    <location>
        <position position="30"/>
    </location>
</feature>
<dbReference type="GO" id="GO:0016301">
    <property type="term" value="F:kinase activity"/>
    <property type="evidence" value="ECO:0007669"/>
    <property type="project" value="UniProtKB-KW"/>
</dbReference>
<dbReference type="InterPro" id="IPR006204">
    <property type="entry name" value="GHMP_kinase_N_dom"/>
</dbReference>
<evidence type="ECO:0000313" key="14">
    <source>
        <dbReference type="Proteomes" id="UP000184390"/>
    </source>
</evidence>
<evidence type="ECO:0000259" key="12">
    <source>
        <dbReference type="Pfam" id="PF08544"/>
    </source>
</evidence>
<comment type="pathway">
    <text evidence="9">Isoprenoid biosynthesis; isopentenyl diphosphate biosynthesis via DXP pathway; isopentenyl diphosphate from 1-deoxy-D-xylulose 5-phosphate: step 3/6.</text>
</comment>
<dbReference type="InterPro" id="IPR013750">
    <property type="entry name" value="GHMP_kinase_C_dom"/>
</dbReference>
<proteinExistence type="inferred from homology"/>
<evidence type="ECO:0000256" key="4">
    <source>
        <dbReference type="ARBA" id="ARBA00022679"/>
    </source>
</evidence>
<dbReference type="InterPro" id="IPR036554">
    <property type="entry name" value="GHMP_kinase_C_sf"/>
</dbReference>
<dbReference type="HAMAP" id="MF_00061">
    <property type="entry name" value="IspE"/>
    <property type="match status" value="1"/>
</dbReference>